<dbReference type="EMBL" id="PGXC01000008">
    <property type="protein sequence ID" value="PKK90047.1"/>
    <property type="molecule type" value="Genomic_DNA"/>
</dbReference>
<dbReference type="Proteomes" id="UP000233256">
    <property type="component" value="Unassembled WGS sequence"/>
</dbReference>
<protein>
    <submittedName>
        <fullName evidence="1">Uncharacterized protein</fullName>
    </submittedName>
</protein>
<comment type="caution">
    <text evidence="1">The sequence shown here is derived from an EMBL/GenBank/DDBJ whole genome shotgun (WGS) entry which is preliminary data.</text>
</comment>
<accession>A0A2N1PNX6</accession>
<evidence type="ECO:0000313" key="2">
    <source>
        <dbReference type="Proteomes" id="UP000233256"/>
    </source>
</evidence>
<evidence type="ECO:0000313" key="1">
    <source>
        <dbReference type="EMBL" id="PKK90047.1"/>
    </source>
</evidence>
<gene>
    <name evidence="1" type="ORF">CVV64_11040</name>
</gene>
<reference evidence="1 2" key="1">
    <citation type="journal article" date="2017" name="ISME J.">
        <title>Potential for microbial H2 and metal transformations associated with novel bacteria and archaea in deep terrestrial subsurface sediments.</title>
        <authorList>
            <person name="Hernsdorf A.W."/>
            <person name="Amano Y."/>
            <person name="Miyakawa K."/>
            <person name="Ise K."/>
            <person name="Suzuki Y."/>
            <person name="Anantharaman K."/>
            <person name="Probst A."/>
            <person name="Burstein D."/>
            <person name="Thomas B.C."/>
            <person name="Banfield J.F."/>
        </authorList>
    </citation>
    <scope>NUCLEOTIDE SEQUENCE [LARGE SCALE GENOMIC DNA]</scope>
    <source>
        <strain evidence="1">HGW-Wallbacteria-1</strain>
    </source>
</reference>
<proteinExistence type="predicted"/>
<organism evidence="1 2">
    <name type="scientific">Candidatus Wallbacteria bacterium HGW-Wallbacteria-1</name>
    <dbReference type="NCBI Taxonomy" id="2013854"/>
    <lineage>
        <taxon>Bacteria</taxon>
        <taxon>Candidatus Walliibacteriota</taxon>
    </lineage>
</organism>
<dbReference type="AlphaFoldDB" id="A0A2N1PNX6"/>
<sequence length="354" mass="39787">MVVKVDLFDKKREKLMFKKFLFIKFSPGPCLLFLLFLLFFLFPDVFPGTSYALSEFSNTDQQLLKLRILRETGLEISDHSIVNGAADPEFVDVIRNWVTRTVVFTRDSRIELINSMGQPFWAATAMDLLHRFESMNGGVMCGGAANFLGKVLDTFSVDWCLLDTSSMDGRTHCVTLVKVLDDGIIKWAIQDPTYGISIVRSVTCSDTDFSEKSSGAMGNESAECNGPVENCNLKRTALSYEVFLDFLKRGLWNRISLRKSYDETRKILVGPNSENSGSTLSARRIIRDKISILEQSDSSEDPSLAAEWYLNFFRKPISFSGPCAELVRKRAENALFVDNDSAVDSDKAMETADK</sequence>
<name>A0A2N1PNX6_9BACT</name>